<gene>
    <name evidence="1" type="ORF">CCMP2556_LOCUS14743</name>
</gene>
<organism evidence="1 2">
    <name type="scientific">Durusdinium trenchii</name>
    <dbReference type="NCBI Taxonomy" id="1381693"/>
    <lineage>
        <taxon>Eukaryota</taxon>
        <taxon>Sar</taxon>
        <taxon>Alveolata</taxon>
        <taxon>Dinophyceae</taxon>
        <taxon>Suessiales</taxon>
        <taxon>Symbiodiniaceae</taxon>
        <taxon>Durusdinium</taxon>
    </lineage>
</organism>
<dbReference type="SUPFAM" id="SSF52833">
    <property type="entry name" value="Thioredoxin-like"/>
    <property type="match status" value="1"/>
</dbReference>
<keyword evidence="2" id="KW-1185">Reference proteome</keyword>
<evidence type="ECO:0008006" key="3">
    <source>
        <dbReference type="Google" id="ProtNLM"/>
    </source>
</evidence>
<comment type="caution">
    <text evidence="1">The sequence shown here is derived from an EMBL/GenBank/DDBJ whole genome shotgun (WGS) entry which is preliminary data.</text>
</comment>
<reference evidence="1 2" key="1">
    <citation type="submission" date="2024-02" db="EMBL/GenBank/DDBJ databases">
        <authorList>
            <person name="Chen Y."/>
            <person name="Shah S."/>
            <person name="Dougan E. K."/>
            <person name="Thang M."/>
            <person name="Chan C."/>
        </authorList>
    </citation>
    <scope>NUCLEOTIDE SEQUENCE [LARGE SCALE GENOMIC DNA]</scope>
</reference>
<dbReference type="EMBL" id="CAXAMN010007646">
    <property type="protein sequence ID" value="CAK9022240.1"/>
    <property type="molecule type" value="Genomic_DNA"/>
</dbReference>
<sequence length="186" mass="20353">MRSSLAMTKQRLIGISLLCFGSMTSFDSIGFATPHLDKGVLQPGVLVFGAEYCGPCKVLCRRLRSLGLEEGLHWRYIDVEDFSANGGAALLDAMNPPPFASLPMLAVLGSDGSRRLELAEELMAFSDAELKSFWTPREENVLLLAELFVRLADMSNMSSLISIQITTGVGVSWLVQGSKHEERTIL</sequence>
<dbReference type="Proteomes" id="UP001642484">
    <property type="component" value="Unassembled WGS sequence"/>
</dbReference>
<evidence type="ECO:0000313" key="2">
    <source>
        <dbReference type="Proteomes" id="UP001642484"/>
    </source>
</evidence>
<dbReference type="InterPro" id="IPR036249">
    <property type="entry name" value="Thioredoxin-like_sf"/>
</dbReference>
<name>A0ABP0K651_9DINO</name>
<protein>
    <recommendedName>
        <fullName evidence="3">Glutaredoxin domain-containing protein</fullName>
    </recommendedName>
</protein>
<accession>A0ABP0K651</accession>
<evidence type="ECO:0000313" key="1">
    <source>
        <dbReference type="EMBL" id="CAK9022240.1"/>
    </source>
</evidence>
<proteinExistence type="predicted"/>
<feature type="non-terminal residue" evidence="1">
    <location>
        <position position="186"/>
    </location>
</feature>